<evidence type="ECO:0000313" key="2">
    <source>
        <dbReference type="EMBL" id="EFE39079.1"/>
    </source>
</evidence>
<feature type="compositionally biased region" description="Basic and acidic residues" evidence="1">
    <location>
        <begin position="25"/>
        <end position="42"/>
    </location>
</feature>
<comment type="caution">
    <text evidence="2">The sequence shown here is derived from an EMBL/GenBank/DDBJ whole genome shotgun (WGS) entry which is preliminary data.</text>
</comment>
<accession>D4DGE6</accession>
<organism evidence="2 3">
    <name type="scientific">Trichophyton verrucosum (strain HKI 0517)</name>
    <dbReference type="NCBI Taxonomy" id="663202"/>
    <lineage>
        <taxon>Eukaryota</taxon>
        <taxon>Fungi</taxon>
        <taxon>Dikarya</taxon>
        <taxon>Ascomycota</taxon>
        <taxon>Pezizomycotina</taxon>
        <taxon>Eurotiomycetes</taxon>
        <taxon>Eurotiomycetidae</taxon>
        <taxon>Onygenales</taxon>
        <taxon>Arthrodermataceae</taxon>
        <taxon>Trichophyton</taxon>
    </lineage>
</organism>
<dbReference type="EMBL" id="ACYE01000353">
    <property type="protein sequence ID" value="EFE39079.1"/>
    <property type="molecule type" value="Genomic_DNA"/>
</dbReference>
<dbReference type="AlphaFoldDB" id="D4DGE6"/>
<dbReference type="GeneID" id="9583622"/>
<dbReference type="KEGG" id="tve:TRV_06249"/>
<evidence type="ECO:0000256" key="1">
    <source>
        <dbReference type="SAM" id="MobiDB-lite"/>
    </source>
</evidence>
<dbReference type="RefSeq" id="XP_003019724.1">
    <property type="nucleotide sequence ID" value="XM_003019678.1"/>
</dbReference>
<proteinExistence type="predicted"/>
<dbReference type="HOGENOM" id="CLU_3260848_0_0_1"/>
<name>D4DGE6_TRIVH</name>
<gene>
    <name evidence="2" type="ORF">TRV_06249</name>
</gene>
<sequence length="42" mass="5061">MLEEKMEKKMFGEGEEVAGMQMQTSRDRDMHRKRQTEGKEQE</sequence>
<protein>
    <submittedName>
        <fullName evidence="2">Uncharacterized protein</fullName>
    </submittedName>
</protein>
<evidence type="ECO:0000313" key="3">
    <source>
        <dbReference type="Proteomes" id="UP000008383"/>
    </source>
</evidence>
<keyword evidence="3" id="KW-1185">Reference proteome</keyword>
<feature type="compositionally biased region" description="Basic and acidic residues" evidence="1">
    <location>
        <begin position="1"/>
        <end position="12"/>
    </location>
</feature>
<dbReference type="Proteomes" id="UP000008383">
    <property type="component" value="Unassembled WGS sequence"/>
</dbReference>
<reference evidence="3" key="1">
    <citation type="journal article" date="2011" name="Genome Biol.">
        <title>Comparative and functional genomics provide insights into the pathogenicity of dermatophytic fungi.</title>
        <authorList>
            <person name="Burmester A."/>
            <person name="Shelest E."/>
            <person name="Gloeckner G."/>
            <person name="Heddergott C."/>
            <person name="Schindler S."/>
            <person name="Staib P."/>
            <person name="Heidel A."/>
            <person name="Felder M."/>
            <person name="Petzold A."/>
            <person name="Szafranski K."/>
            <person name="Feuermann M."/>
            <person name="Pedruzzi I."/>
            <person name="Priebe S."/>
            <person name="Groth M."/>
            <person name="Winkler R."/>
            <person name="Li W."/>
            <person name="Kniemeyer O."/>
            <person name="Schroeckh V."/>
            <person name="Hertweck C."/>
            <person name="Hube B."/>
            <person name="White T.C."/>
            <person name="Platzer M."/>
            <person name="Guthke R."/>
            <person name="Heitman J."/>
            <person name="Woestemeyer J."/>
            <person name="Zipfel P.F."/>
            <person name="Monod M."/>
            <person name="Brakhage A.A."/>
        </authorList>
    </citation>
    <scope>NUCLEOTIDE SEQUENCE [LARGE SCALE GENOMIC DNA]</scope>
    <source>
        <strain evidence="3">HKI 0517</strain>
    </source>
</reference>
<feature type="region of interest" description="Disordered" evidence="1">
    <location>
        <begin position="1"/>
        <end position="42"/>
    </location>
</feature>